<name>A0ABY8TMT5_TETOB</name>
<accession>A0ABY8TMT5</accession>
<keyword evidence="2" id="KW-1185">Reference proteome</keyword>
<sequence length="427" mass="45923">MLQEWVAASRFPAYIKALQEWGNTVPAALQGVVEASVPDDEPAENFVTAVEVEDAGSEEPELQQLLQECDEMCGNSIWQGVVMQLLKDVYKWSRTWADGTMKLKRIVMLLGSKQDAESGNEFSGLHSFKLYYDKVQGQLQELFAAGLLSKAGFVGKSKGALLDIAPVLHIIDHFLQNPMYAPDAEMADLPRSSPPRLVKQEMVQAAVGMVEMCIEQLIVYSSEYSCLAYTSVFQHLQAAVASGGHAVPVGSSSGGFAAVDKADKEVCKVAKKLLTGKWVKGQVEVSVTDLVNRGKWVKGQVEVSVTDLVNKKHVYKNTNDALSAFSLLSSGTGGAPKLGTVEERDVAGKKVKYFVKPDSVAAVEELAAKLRAVEVALDDYLPVAKMAALCKRHIFVVPGYEAGDESPVSAAGSAATEARCVCQGGGM</sequence>
<evidence type="ECO:0000313" key="1">
    <source>
        <dbReference type="EMBL" id="WIA10405.1"/>
    </source>
</evidence>
<proteinExistence type="predicted"/>
<gene>
    <name evidence="1" type="ORF">OEZ85_010597</name>
</gene>
<organism evidence="1 2">
    <name type="scientific">Tetradesmus obliquus</name>
    <name type="common">Green alga</name>
    <name type="synonym">Acutodesmus obliquus</name>
    <dbReference type="NCBI Taxonomy" id="3088"/>
    <lineage>
        <taxon>Eukaryota</taxon>
        <taxon>Viridiplantae</taxon>
        <taxon>Chlorophyta</taxon>
        <taxon>core chlorophytes</taxon>
        <taxon>Chlorophyceae</taxon>
        <taxon>CS clade</taxon>
        <taxon>Sphaeropleales</taxon>
        <taxon>Scenedesmaceae</taxon>
        <taxon>Tetradesmus</taxon>
    </lineage>
</organism>
<dbReference type="EMBL" id="CP126209">
    <property type="protein sequence ID" value="WIA10405.1"/>
    <property type="molecule type" value="Genomic_DNA"/>
</dbReference>
<reference evidence="1 2" key="1">
    <citation type="submission" date="2023-05" db="EMBL/GenBank/DDBJ databases">
        <title>A 100% complete, gapless, phased diploid assembly of the Scenedesmus obliquus UTEX 3031 genome.</title>
        <authorList>
            <person name="Biondi T.C."/>
            <person name="Hanschen E.R."/>
            <person name="Kwon T."/>
            <person name="Eng W."/>
            <person name="Kruse C.P.S."/>
            <person name="Koehler S.I."/>
            <person name="Kunde Y."/>
            <person name="Gleasner C.D."/>
            <person name="You Mak K.T."/>
            <person name="Polle J."/>
            <person name="Hovde B.T."/>
            <person name="Starkenburg S.R."/>
        </authorList>
    </citation>
    <scope>NUCLEOTIDE SEQUENCE [LARGE SCALE GENOMIC DNA]</scope>
    <source>
        <strain evidence="1 2">DOE0152z</strain>
    </source>
</reference>
<evidence type="ECO:0000313" key="2">
    <source>
        <dbReference type="Proteomes" id="UP001244341"/>
    </source>
</evidence>
<protein>
    <submittedName>
        <fullName evidence="1">Uncharacterized protein</fullName>
    </submittedName>
</protein>
<dbReference type="Proteomes" id="UP001244341">
    <property type="component" value="Chromosome 2b"/>
</dbReference>